<evidence type="ECO:0000313" key="11">
    <source>
        <dbReference type="EMBL" id="VEJ51755.1"/>
    </source>
</evidence>
<keyword evidence="12" id="KW-1185">Reference proteome</keyword>
<keyword evidence="5 9" id="KW-0479">Metal-binding</keyword>
<evidence type="ECO:0000256" key="8">
    <source>
        <dbReference type="ARBA" id="ARBA00047973"/>
    </source>
</evidence>
<dbReference type="GO" id="GO:0051252">
    <property type="term" value="P:regulation of RNA metabolic process"/>
    <property type="evidence" value="ECO:0007669"/>
    <property type="project" value="InterPro"/>
</dbReference>
<dbReference type="STRING" id="28091.SAMEA3174300_00217"/>
<dbReference type="PANTHER" id="PTHR33254">
    <property type="entry name" value="4-HYDROXY-4-METHYL-2-OXOGLUTARATE ALDOLASE 3-RELATED"/>
    <property type="match status" value="1"/>
</dbReference>
<evidence type="ECO:0000256" key="7">
    <source>
        <dbReference type="ARBA" id="ARBA00025046"/>
    </source>
</evidence>
<evidence type="ECO:0000256" key="1">
    <source>
        <dbReference type="ARBA" id="ARBA00001342"/>
    </source>
</evidence>
<dbReference type="AlphaFoldDB" id="A0A3S5CAU6"/>
<dbReference type="InterPro" id="IPR036704">
    <property type="entry name" value="RraA/RraA-like_sf"/>
</dbReference>
<dbReference type="EC" id="4.1.3.17" evidence="10"/>
<evidence type="ECO:0000256" key="4">
    <source>
        <dbReference type="ARBA" id="ARBA00011233"/>
    </source>
</evidence>
<comment type="similarity">
    <text evidence="3 10">Belongs to the class II aldolase/RraA-like family.</text>
</comment>
<dbReference type="PANTHER" id="PTHR33254:SF4">
    <property type="entry name" value="4-HYDROXY-4-METHYL-2-OXOGLUTARATE ALDOLASE 3-RELATED"/>
    <property type="match status" value="1"/>
</dbReference>
<keyword evidence="9" id="KW-0460">Magnesium</keyword>
<comment type="subunit">
    <text evidence="4 10">Homotrimer.</text>
</comment>
<dbReference type="Proteomes" id="UP000272771">
    <property type="component" value="Chromosome"/>
</dbReference>
<feature type="binding site" evidence="9">
    <location>
        <position position="100"/>
    </location>
    <ligand>
        <name>Mg(2+)</name>
        <dbReference type="ChEBI" id="CHEBI:18420"/>
    </ligand>
</feature>
<dbReference type="Pfam" id="PF03737">
    <property type="entry name" value="RraA-like"/>
    <property type="match status" value="1"/>
</dbReference>
<protein>
    <recommendedName>
        <fullName evidence="10">4-hydroxy-4-methyl-2-oxoglutarate aldolase</fullName>
        <shortName evidence="10">HMG aldolase</shortName>
        <ecNumber evidence="10">4.1.1.112</ecNumber>
        <ecNumber evidence="10">4.1.3.17</ecNumber>
    </recommendedName>
    <alternativeName>
        <fullName evidence="10">Oxaloacetate decarboxylase</fullName>
    </alternativeName>
</protein>
<dbReference type="GO" id="GO:0046872">
    <property type="term" value="F:metal ion binding"/>
    <property type="evidence" value="ECO:0007669"/>
    <property type="project" value="UniProtKB-KW"/>
</dbReference>
<dbReference type="EMBL" id="LR134533">
    <property type="protein sequence ID" value="VEJ51755.1"/>
    <property type="molecule type" value="Genomic_DNA"/>
</dbReference>
<dbReference type="RefSeq" id="WP_004283309.1">
    <property type="nucleotide sequence ID" value="NZ_CAUJRG010000012.1"/>
</dbReference>
<evidence type="ECO:0000256" key="3">
    <source>
        <dbReference type="ARBA" id="ARBA00008621"/>
    </source>
</evidence>
<proteinExistence type="inferred from homology"/>
<evidence type="ECO:0000256" key="5">
    <source>
        <dbReference type="ARBA" id="ARBA00022723"/>
    </source>
</evidence>
<comment type="function">
    <text evidence="7 10">Catalyzes the aldol cleavage of 4-hydroxy-4-methyl-2-oxoglutarate (HMG) into 2 molecules of pyruvate. Also contains a secondary oxaloacetate (OAA) decarboxylase activity due to the common pyruvate enolate transition state formed following C-C bond cleavage in the retro-aldol and decarboxylation reactions.</text>
</comment>
<evidence type="ECO:0000256" key="2">
    <source>
        <dbReference type="ARBA" id="ARBA00001968"/>
    </source>
</evidence>
<feature type="binding site" evidence="9">
    <location>
        <begin position="77"/>
        <end position="80"/>
    </location>
    <ligand>
        <name>substrate</name>
    </ligand>
</feature>
<dbReference type="GO" id="GO:0008428">
    <property type="term" value="F:ribonuclease inhibitor activity"/>
    <property type="evidence" value="ECO:0007669"/>
    <property type="project" value="InterPro"/>
</dbReference>
<evidence type="ECO:0000256" key="10">
    <source>
        <dbReference type="RuleBase" id="RU004338"/>
    </source>
</evidence>
<dbReference type="NCBIfam" id="NF006875">
    <property type="entry name" value="PRK09372.1"/>
    <property type="match status" value="1"/>
</dbReference>
<organism evidence="11 12">
    <name type="scientific">Neisseria weaveri</name>
    <dbReference type="NCBI Taxonomy" id="28091"/>
    <lineage>
        <taxon>Bacteria</taxon>
        <taxon>Pseudomonadati</taxon>
        <taxon>Pseudomonadota</taxon>
        <taxon>Betaproteobacteria</taxon>
        <taxon>Neisseriales</taxon>
        <taxon>Neisseriaceae</taxon>
        <taxon>Neisseria</taxon>
    </lineage>
</organism>
<dbReference type="SUPFAM" id="SSF89562">
    <property type="entry name" value="RraA-like"/>
    <property type="match status" value="1"/>
</dbReference>
<comment type="cofactor">
    <cofactor evidence="9">
        <name>Mg(2+)</name>
        <dbReference type="ChEBI" id="CHEBI:18420"/>
    </cofactor>
</comment>
<dbReference type="Gene3D" id="3.50.30.40">
    <property type="entry name" value="Ribonuclease E inhibitor RraA/RraA-like"/>
    <property type="match status" value="1"/>
</dbReference>
<gene>
    <name evidence="11" type="ORF">NCTC12742_01659</name>
</gene>
<accession>A0A3S5CAU6</accession>
<dbReference type="GO" id="GO:0008948">
    <property type="term" value="F:oxaloacetate decarboxylase activity"/>
    <property type="evidence" value="ECO:0007669"/>
    <property type="project" value="UniProtKB-EC"/>
</dbReference>
<sequence>MDKNNFATADLIDIAPDTPSCETQFRSFGKRSCFSGKIRTVKCERDNGLVKQLMNTPSDGEVVVIDGSGSLYSALMGDMIAAAGAQNGWAGAVIYGAIRDNEAMNGMDFGVKALGTNPRKSAKDGAGSVDIPVSFGGVTFTPGHYLYSDSDGILVSEQPLINE</sequence>
<evidence type="ECO:0000256" key="9">
    <source>
        <dbReference type="PIRSR" id="PIRSR605493-1"/>
    </source>
</evidence>
<dbReference type="NCBIfam" id="TIGR01935">
    <property type="entry name" value="NOT-MenG"/>
    <property type="match status" value="1"/>
</dbReference>
<feature type="binding site" evidence="9">
    <location>
        <position position="99"/>
    </location>
    <ligand>
        <name>substrate</name>
    </ligand>
</feature>
<reference evidence="11 12" key="1">
    <citation type="submission" date="2018-12" db="EMBL/GenBank/DDBJ databases">
        <authorList>
            <consortium name="Pathogen Informatics"/>
        </authorList>
    </citation>
    <scope>NUCLEOTIDE SEQUENCE [LARGE SCALE GENOMIC DNA]</scope>
    <source>
        <strain evidence="11 12">NCTC12742</strain>
    </source>
</reference>
<dbReference type="EC" id="4.1.1.112" evidence="10"/>
<evidence type="ECO:0000256" key="6">
    <source>
        <dbReference type="ARBA" id="ARBA00023239"/>
    </source>
</evidence>
<name>A0A3S5CAU6_9NEIS</name>
<evidence type="ECO:0000313" key="12">
    <source>
        <dbReference type="Proteomes" id="UP000272771"/>
    </source>
</evidence>
<dbReference type="CDD" id="cd16841">
    <property type="entry name" value="RraA_family"/>
    <property type="match status" value="1"/>
</dbReference>
<comment type="catalytic activity">
    <reaction evidence="1 10">
        <text>4-hydroxy-4-methyl-2-oxoglutarate = 2 pyruvate</text>
        <dbReference type="Rhea" id="RHEA:22748"/>
        <dbReference type="ChEBI" id="CHEBI:15361"/>
        <dbReference type="ChEBI" id="CHEBI:58276"/>
        <dbReference type="EC" id="4.1.3.17"/>
    </reaction>
</comment>
<dbReference type="GO" id="GO:0047443">
    <property type="term" value="F:4-hydroxy-4-methyl-2-oxoglutarate aldolase activity"/>
    <property type="evidence" value="ECO:0007669"/>
    <property type="project" value="UniProtKB-EC"/>
</dbReference>
<dbReference type="OrthoDB" id="943692at2"/>
<keyword evidence="6 10" id="KW-0456">Lyase</keyword>
<dbReference type="InterPro" id="IPR010203">
    <property type="entry name" value="RraA"/>
</dbReference>
<comment type="cofactor">
    <cofactor evidence="2 10">
        <name>a divalent metal cation</name>
        <dbReference type="ChEBI" id="CHEBI:60240"/>
    </cofactor>
</comment>
<dbReference type="InterPro" id="IPR005493">
    <property type="entry name" value="RraA/RraA-like"/>
</dbReference>
<comment type="catalytic activity">
    <reaction evidence="8 10">
        <text>oxaloacetate + H(+) = pyruvate + CO2</text>
        <dbReference type="Rhea" id="RHEA:15641"/>
        <dbReference type="ChEBI" id="CHEBI:15361"/>
        <dbReference type="ChEBI" id="CHEBI:15378"/>
        <dbReference type="ChEBI" id="CHEBI:16452"/>
        <dbReference type="ChEBI" id="CHEBI:16526"/>
        <dbReference type="EC" id="4.1.1.112"/>
    </reaction>
</comment>